<sequence length="50" mass="5676">MSGHNIEGDYVESLNDNYSDIESINSENSEVSNSDFTDFSFLLSQQHFLV</sequence>
<keyword evidence="2" id="KW-1185">Reference proteome</keyword>
<evidence type="ECO:0000313" key="1">
    <source>
        <dbReference type="EMBL" id="CAG8856004.1"/>
    </source>
</evidence>
<proteinExistence type="predicted"/>
<organism evidence="1 2">
    <name type="scientific">Gigaspora margarita</name>
    <dbReference type="NCBI Taxonomy" id="4874"/>
    <lineage>
        <taxon>Eukaryota</taxon>
        <taxon>Fungi</taxon>
        <taxon>Fungi incertae sedis</taxon>
        <taxon>Mucoromycota</taxon>
        <taxon>Glomeromycotina</taxon>
        <taxon>Glomeromycetes</taxon>
        <taxon>Diversisporales</taxon>
        <taxon>Gigasporaceae</taxon>
        <taxon>Gigaspora</taxon>
    </lineage>
</organism>
<feature type="non-terminal residue" evidence="1">
    <location>
        <position position="50"/>
    </location>
</feature>
<dbReference type="Proteomes" id="UP000789901">
    <property type="component" value="Unassembled WGS sequence"/>
</dbReference>
<gene>
    <name evidence="1" type="ORF">GMARGA_LOCUS44825</name>
</gene>
<dbReference type="EMBL" id="CAJVQB010155306">
    <property type="protein sequence ID" value="CAG8856004.1"/>
    <property type="molecule type" value="Genomic_DNA"/>
</dbReference>
<reference evidence="1 2" key="1">
    <citation type="submission" date="2021-06" db="EMBL/GenBank/DDBJ databases">
        <authorList>
            <person name="Kallberg Y."/>
            <person name="Tangrot J."/>
            <person name="Rosling A."/>
        </authorList>
    </citation>
    <scope>NUCLEOTIDE SEQUENCE [LARGE SCALE GENOMIC DNA]</scope>
    <source>
        <strain evidence="1 2">120-4 pot B 10/14</strain>
    </source>
</reference>
<name>A0ABN7XPZ2_GIGMA</name>
<accession>A0ABN7XPZ2</accession>
<evidence type="ECO:0000313" key="2">
    <source>
        <dbReference type="Proteomes" id="UP000789901"/>
    </source>
</evidence>
<protein>
    <submittedName>
        <fullName evidence="1">2852_t:CDS:1</fullName>
    </submittedName>
</protein>
<comment type="caution">
    <text evidence="1">The sequence shown here is derived from an EMBL/GenBank/DDBJ whole genome shotgun (WGS) entry which is preliminary data.</text>
</comment>